<dbReference type="AlphaFoldDB" id="A0AA40KD45"/>
<dbReference type="Proteomes" id="UP001172155">
    <property type="component" value="Unassembled WGS sequence"/>
</dbReference>
<evidence type="ECO:0000313" key="2">
    <source>
        <dbReference type="Proteomes" id="UP001172155"/>
    </source>
</evidence>
<reference evidence="1" key="1">
    <citation type="submission" date="2023-06" db="EMBL/GenBank/DDBJ databases">
        <title>Genome-scale phylogeny and comparative genomics of the fungal order Sordariales.</title>
        <authorList>
            <consortium name="Lawrence Berkeley National Laboratory"/>
            <person name="Hensen N."/>
            <person name="Bonometti L."/>
            <person name="Westerberg I."/>
            <person name="Brannstrom I.O."/>
            <person name="Guillou S."/>
            <person name="Cros-Aarteil S."/>
            <person name="Calhoun S."/>
            <person name="Haridas S."/>
            <person name="Kuo A."/>
            <person name="Mondo S."/>
            <person name="Pangilinan J."/>
            <person name="Riley R."/>
            <person name="LaButti K."/>
            <person name="Andreopoulos B."/>
            <person name="Lipzen A."/>
            <person name="Chen C."/>
            <person name="Yanf M."/>
            <person name="Daum C."/>
            <person name="Ng V."/>
            <person name="Clum A."/>
            <person name="Steindorff A."/>
            <person name="Ohm R."/>
            <person name="Martin F."/>
            <person name="Silar P."/>
            <person name="Natvig D."/>
            <person name="Lalanne C."/>
            <person name="Gautier V."/>
            <person name="Ament-velasquez S.L."/>
            <person name="Kruys A."/>
            <person name="Hutchinson M.I."/>
            <person name="Powell A.J."/>
            <person name="Barry K."/>
            <person name="Miller A.N."/>
            <person name="Grigoriev I.V."/>
            <person name="Debuchy R."/>
            <person name="Gladieux P."/>
            <person name="Thoren M.H."/>
            <person name="Johannesson H."/>
        </authorList>
    </citation>
    <scope>NUCLEOTIDE SEQUENCE</scope>
    <source>
        <strain evidence="1">SMH3187-1</strain>
    </source>
</reference>
<keyword evidence="2" id="KW-1185">Reference proteome</keyword>
<dbReference type="EMBL" id="JAUKUD010000001">
    <property type="protein sequence ID" value="KAK0754472.1"/>
    <property type="molecule type" value="Genomic_DNA"/>
</dbReference>
<proteinExistence type="predicted"/>
<name>A0AA40KD45_9PEZI</name>
<sequence>MRHLSSLVSLPSLPSLGCLVKVVCACRAPFRCRWTRWFDFQLGGSIIFTGSFLHLREGRYTSKLGTPVWAPRAVDIISALFNY</sequence>
<organism evidence="1 2">
    <name type="scientific">Schizothecium vesticola</name>
    <dbReference type="NCBI Taxonomy" id="314040"/>
    <lineage>
        <taxon>Eukaryota</taxon>
        <taxon>Fungi</taxon>
        <taxon>Dikarya</taxon>
        <taxon>Ascomycota</taxon>
        <taxon>Pezizomycotina</taxon>
        <taxon>Sordariomycetes</taxon>
        <taxon>Sordariomycetidae</taxon>
        <taxon>Sordariales</taxon>
        <taxon>Schizotheciaceae</taxon>
        <taxon>Schizothecium</taxon>
    </lineage>
</organism>
<gene>
    <name evidence="1" type="ORF">B0T18DRAFT_399251</name>
</gene>
<accession>A0AA40KD45</accession>
<protein>
    <submittedName>
        <fullName evidence="1">Uncharacterized protein</fullName>
    </submittedName>
</protein>
<comment type="caution">
    <text evidence="1">The sequence shown here is derived from an EMBL/GenBank/DDBJ whole genome shotgun (WGS) entry which is preliminary data.</text>
</comment>
<evidence type="ECO:0000313" key="1">
    <source>
        <dbReference type="EMBL" id="KAK0754472.1"/>
    </source>
</evidence>